<evidence type="ECO:0000313" key="1">
    <source>
        <dbReference type="EMBL" id="TQV72841.1"/>
    </source>
</evidence>
<protein>
    <submittedName>
        <fullName evidence="1">Uncharacterized protein</fullName>
    </submittedName>
</protein>
<proteinExistence type="predicted"/>
<organism evidence="1 2">
    <name type="scientific">Aliikangiella marina</name>
    <dbReference type="NCBI Taxonomy" id="1712262"/>
    <lineage>
        <taxon>Bacteria</taxon>
        <taxon>Pseudomonadati</taxon>
        <taxon>Pseudomonadota</taxon>
        <taxon>Gammaproteobacteria</taxon>
        <taxon>Oceanospirillales</taxon>
        <taxon>Pleioneaceae</taxon>
        <taxon>Aliikangiella</taxon>
    </lineage>
</organism>
<dbReference type="OrthoDB" id="9255703at2"/>
<dbReference type="Proteomes" id="UP000317839">
    <property type="component" value="Unassembled WGS sequence"/>
</dbReference>
<comment type="caution">
    <text evidence="1">The sequence shown here is derived from an EMBL/GenBank/DDBJ whole genome shotgun (WGS) entry which is preliminary data.</text>
</comment>
<name>A0A545T6J0_9GAMM</name>
<gene>
    <name evidence="1" type="ORF">FLL45_15355</name>
</gene>
<dbReference type="AlphaFoldDB" id="A0A545T6J0"/>
<sequence>MNKWIKQKVIEEFKDSEHDLVINLLAKIHLNDVWNSAADLDSTQESILILAKGSVHRVRSLVKSAKVDFRDVVAAASTDPAVKPKLP</sequence>
<dbReference type="EMBL" id="VIKR01000004">
    <property type="protein sequence ID" value="TQV72841.1"/>
    <property type="molecule type" value="Genomic_DNA"/>
</dbReference>
<reference evidence="1 2" key="1">
    <citation type="submission" date="2019-06" db="EMBL/GenBank/DDBJ databases">
        <title>Draft genome of Aliikangiella marina GYP-15.</title>
        <authorList>
            <person name="Wang G."/>
        </authorList>
    </citation>
    <scope>NUCLEOTIDE SEQUENCE [LARGE SCALE GENOMIC DNA]</scope>
    <source>
        <strain evidence="1 2">GYP-15</strain>
    </source>
</reference>
<dbReference type="RefSeq" id="WP_142942952.1">
    <property type="nucleotide sequence ID" value="NZ_VIKR01000004.1"/>
</dbReference>
<accession>A0A545T6J0</accession>
<keyword evidence="2" id="KW-1185">Reference proteome</keyword>
<evidence type="ECO:0000313" key="2">
    <source>
        <dbReference type="Proteomes" id="UP000317839"/>
    </source>
</evidence>